<name>A0AA87Z773_FICCA</name>
<reference evidence="1" key="1">
    <citation type="submission" date="2023-07" db="EMBL/GenBank/DDBJ databases">
        <title>draft genome sequence of fig (Ficus carica).</title>
        <authorList>
            <person name="Takahashi T."/>
            <person name="Nishimura K."/>
        </authorList>
    </citation>
    <scope>NUCLEOTIDE SEQUENCE</scope>
</reference>
<protein>
    <submittedName>
        <fullName evidence="1">Uncharacterized protein</fullName>
    </submittedName>
</protein>
<evidence type="ECO:0000313" key="2">
    <source>
        <dbReference type="Proteomes" id="UP001187192"/>
    </source>
</evidence>
<dbReference type="EMBL" id="BTGU01003382">
    <property type="protein sequence ID" value="GMN31424.1"/>
    <property type="molecule type" value="Genomic_DNA"/>
</dbReference>
<accession>A0AA87Z773</accession>
<evidence type="ECO:0000313" key="1">
    <source>
        <dbReference type="EMBL" id="GMN31424.1"/>
    </source>
</evidence>
<dbReference type="AlphaFoldDB" id="A0AA87Z773"/>
<gene>
    <name evidence="1" type="ORF">TIFTF001_044575</name>
</gene>
<sequence>MTIGTTTHIQLKSYRRGQRSVEKPARLFLDLTAGDLWGRLLLIASGARLRPRFAITRLLLRRGDLPEIDDNGGNNRRHITGDALVCCLPVMRSHGRRSMEEASAFASGAPAMIVRLLLRLVDLPEIDEDGGDNRRRQFLTKKKESHILPVGTFY</sequence>
<dbReference type="Proteomes" id="UP001187192">
    <property type="component" value="Unassembled WGS sequence"/>
</dbReference>
<comment type="caution">
    <text evidence="1">The sequence shown here is derived from an EMBL/GenBank/DDBJ whole genome shotgun (WGS) entry which is preliminary data.</text>
</comment>
<organism evidence="1 2">
    <name type="scientific">Ficus carica</name>
    <name type="common">Common fig</name>
    <dbReference type="NCBI Taxonomy" id="3494"/>
    <lineage>
        <taxon>Eukaryota</taxon>
        <taxon>Viridiplantae</taxon>
        <taxon>Streptophyta</taxon>
        <taxon>Embryophyta</taxon>
        <taxon>Tracheophyta</taxon>
        <taxon>Spermatophyta</taxon>
        <taxon>Magnoliopsida</taxon>
        <taxon>eudicotyledons</taxon>
        <taxon>Gunneridae</taxon>
        <taxon>Pentapetalae</taxon>
        <taxon>rosids</taxon>
        <taxon>fabids</taxon>
        <taxon>Rosales</taxon>
        <taxon>Moraceae</taxon>
        <taxon>Ficeae</taxon>
        <taxon>Ficus</taxon>
    </lineage>
</organism>
<keyword evidence="2" id="KW-1185">Reference proteome</keyword>
<proteinExistence type="predicted"/>